<evidence type="ECO:0000256" key="3">
    <source>
        <dbReference type="PROSITE-ProRule" id="PRU10007"/>
    </source>
</evidence>
<dbReference type="PROSITE" id="PS00687">
    <property type="entry name" value="ALDEHYDE_DEHYDR_GLU"/>
    <property type="match status" value="1"/>
</dbReference>
<protein>
    <submittedName>
        <fullName evidence="6">NAD-dependent succinate-semialdehyde dehydrogenase</fullName>
    </submittedName>
</protein>
<evidence type="ECO:0000256" key="2">
    <source>
        <dbReference type="ARBA" id="ARBA00023002"/>
    </source>
</evidence>
<dbReference type="InterPro" id="IPR016161">
    <property type="entry name" value="Ald_DH/histidinol_DH"/>
</dbReference>
<evidence type="ECO:0000313" key="7">
    <source>
        <dbReference type="Proteomes" id="UP000664044"/>
    </source>
</evidence>
<dbReference type="InterPro" id="IPR016163">
    <property type="entry name" value="Ald_DH_C"/>
</dbReference>
<name>A0ABS3G9T4_9FLAO</name>
<evidence type="ECO:0000259" key="5">
    <source>
        <dbReference type="Pfam" id="PF00171"/>
    </source>
</evidence>
<keyword evidence="7" id="KW-1185">Reference proteome</keyword>
<dbReference type="InterPro" id="IPR015590">
    <property type="entry name" value="Aldehyde_DH_dom"/>
</dbReference>
<dbReference type="InterPro" id="IPR016160">
    <property type="entry name" value="Ald_DH_CS_CYS"/>
</dbReference>
<dbReference type="Proteomes" id="UP000664044">
    <property type="component" value="Unassembled WGS sequence"/>
</dbReference>
<feature type="domain" description="Aldehyde dehydrogenase" evidence="5">
    <location>
        <begin position="17"/>
        <end position="476"/>
    </location>
</feature>
<dbReference type="PROSITE" id="PS00070">
    <property type="entry name" value="ALDEHYDE_DEHYDR_CYS"/>
    <property type="match status" value="1"/>
</dbReference>
<dbReference type="Pfam" id="PF00171">
    <property type="entry name" value="Aldedh"/>
    <property type="match status" value="1"/>
</dbReference>
<dbReference type="EMBL" id="JAFLNL010000015">
    <property type="protein sequence ID" value="MBO0356038.1"/>
    <property type="molecule type" value="Genomic_DNA"/>
</dbReference>
<dbReference type="InterPro" id="IPR016162">
    <property type="entry name" value="Ald_DH_N"/>
</dbReference>
<proteinExistence type="inferred from homology"/>
<evidence type="ECO:0000313" key="6">
    <source>
        <dbReference type="EMBL" id="MBO0356038.1"/>
    </source>
</evidence>
<gene>
    <name evidence="6" type="ORF">J0656_18615</name>
</gene>
<dbReference type="NCBIfam" id="TIGR01780">
    <property type="entry name" value="SSADH"/>
    <property type="match status" value="1"/>
</dbReference>
<sequence length="484" mass="52825">MDISHLLKNKAFINGEWVLADDKNNFEVQNPFDDTIIGSVPDLGVEETKRAVQAAKVALKSWSKKTALERSNILRKWFELQIQHKDELAYLLTLEQGKPLQEAKGEITYGASFIEWFAEEAKRIYGDVIPSPFEDRRIVAIKQPVGVVAAITPWNFPNAMITRKVGPALAAGCTVVVKPAESTPFSALALAALAERAGIPKGVFNIITTNRPIEVGRELTTNPIVRKISFTGSTPVGKILLKQSADTVKKVSMELGGNAPFIVFDDADVDAAVDGAIASKYRNAGQTCVCTNRIFVQEQVYDEFSEKLSQAVKKMKVGNGLDEGVEIGPLINRKAVASVNELVQDATSKGAKIMTGGNMTNEKGNFYPPTVLCEVNQEMKIFHTEIFGAVATIIKFSTEEDAIRMANDTSFGLASYFYTNDHARVWRVSEALEYGMVGVNTGLISTTVAPFGGIKESGNGREGSKYGIDDYLEIKYMCIGGITD</sequence>
<dbReference type="SUPFAM" id="SSF53720">
    <property type="entry name" value="ALDH-like"/>
    <property type="match status" value="1"/>
</dbReference>
<reference evidence="6 7" key="1">
    <citation type="submission" date="2021-03" db="EMBL/GenBank/DDBJ databases">
        <title>Muricauda lutimaris sp. nov. and Muricauda ruestringensis sp. nov, two marine members of the Flavobacteriaceae isolated from deep sea sediments of Western Pacific.</title>
        <authorList>
            <person name="Zhao S."/>
            <person name="Liu R."/>
        </authorList>
    </citation>
    <scope>NUCLEOTIDE SEQUENCE [LARGE SCALE GENOMIC DNA]</scope>
    <source>
        <strain evidence="6 7">BC31-1-A7</strain>
    </source>
</reference>
<dbReference type="InterPro" id="IPR029510">
    <property type="entry name" value="Ald_DH_CS_GLU"/>
</dbReference>
<comment type="similarity">
    <text evidence="1 4">Belongs to the aldehyde dehydrogenase family.</text>
</comment>
<evidence type="ECO:0000256" key="1">
    <source>
        <dbReference type="ARBA" id="ARBA00009986"/>
    </source>
</evidence>
<organism evidence="6 7">
    <name type="scientific">Flagellimonas aurea</name>
    <dbReference type="NCBI Taxonomy" id="2915619"/>
    <lineage>
        <taxon>Bacteria</taxon>
        <taxon>Pseudomonadati</taxon>
        <taxon>Bacteroidota</taxon>
        <taxon>Flavobacteriia</taxon>
        <taxon>Flavobacteriales</taxon>
        <taxon>Flavobacteriaceae</taxon>
        <taxon>Flagellimonas</taxon>
    </lineage>
</organism>
<dbReference type="InterPro" id="IPR050740">
    <property type="entry name" value="Aldehyde_DH_Superfamily"/>
</dbReference>
<feature type="active site" evidence="3">
    <location>
        <position position="254"/>
    </location>
</feature>
<dbReference type="RefSeq" id="WP_207036629.1">
    <property type="nucleotide sequence ID" value="NZ_JAFLNL010000015.1"/>
</dbReference>
<dbReference type="Gene3D" id="3.40.309.10">
    <property type="entry name" value="Aldehyde Dehydrogenase, Chain A, domain 2"/>
    <property type="match status" value="1"/>
</dbReference>
<comment type="caution">
    <text evidence="6">The sequence shown here is derived from an EMBL/GenBank/DDBJ whole genome shotgun (WGS) entry which is preliminary data.</text>
</comment>
<dbReference type="CDD" id="cd07103">
    <property type="entry name" value="ALDH_F5_SSADH_GabD"/>
    <property type="match status" value="1"/>
</dbReference>
<dbReference type="Gene3D" id="3.40.605.10">
    <property type="entry name" value="Aldehyde Dehydrogenase, Chain A, domain 1"/>
    <property type="match status" value="1"/>
</dbReference>
<dbReference type="InterPro" id="IPR010102">
    <property type="entry name" value="Succ_semiAld_DH"/>
</dbReference>
<keyword evidence="2 4" id="KW-0560">Oxidoreductase</keyword>
<dbReference type="PANTHER" id="PTHR43353:SF5">
    <property type="entry name" value="SUCCINATE-SEMIALDEHYDE DEHYDROGENASE, MITOCHONDRIAL"/>
    <property type="match status" value="1"/>
</dbReference>
<dbReference type="PANTHER" id="PTHR43353">
    <property type="entry name" value="SUCCINATE-SEMIALDEHYDE DEHYDROGENASE, MITOCHONDRIAL"/>
    <property type="match status" value="1"/>
</dbReference>
<accession>A0ABS3G9T4</accession>
<evidence type="ECO:0000256" key="4">
    <source>
        <dbReference type="RuleBase" id="RU003345"/>
    </source>
</evidence>